<dbReference type="GO" id="GO:0005739">
    <property type="term" value="C:mitochondrion"/>
    <property type="evidence" value="ECO:0007669"/>
    <property type="project" value="InterPro"/>
</dbReference>
<accession>A0AAR5Q7E1</accession>
<dbReference type="CTD" id="65993"/>
<dbReference type="PANTHER" id="PTHR28589">
    <property type="entry name" value="28S RIBOSOMAL PROTEIN S34, MITOCHONDRIAL"/>
    <property type="match status" value="1"/>
</dbReference>
<name>A0AAR5Q7E1_DENPD</name>
<proteinExistence type="predicted"/>
<evidence type="ECO:0000313" key="1">
    <source>
        <dbReference type="EnsemblMetazoa" id="XP_019769061.1"/>
    </source>
</evidence>
<dbReference type="Pfam" id="PF16053">
    <property type="entry name" value="MRP-S34"/>
    <property type="match status" value="1"/>
</dbReference>
<dbReference type="KEGG" id="dpa:109543680"/>
<sequence>MPYKYIGRTHDFVGKSLWEIVGNLKNFGVGRFVARGKHQRYLEPSYMKILKVETLPRPEDESIDNLRKVRVLVEQTFRGKTFTKPVLIERVSYKTDYRLIPKDEEQTYCKFDQISVIPEKILPKYMDFPPISKQLNIRESLNRGGPTKEDLQLEIVYNNSSKKMKYKIAEEGEEPTVKIATGVGQPVVPRLYASCERSIA</sequence>
<evidence type="ECO:0008006" key="3">
    <source>
        <dbReference type="Google" id="ProtNLM"/>
    </source>
</evidence>
<dbReference type="GeneID" id="109543680"/>
<reference evidence="1" key="2">
    <citation type="submission" date="2024-08" db="UniProtKB">
        <authorList>
            <consortium name="EnsemblMetazoa"/>
        </authorList>
    </citation>
    <scope>IDENTIFICATION</scope>
</reference>
<dbReference type="EnsemblMetazoa" id="XM_019913502.1">
    <property type="protein sequence ID" value="XP_019769061.1"/>
    <property type="gene ID" value="LOC109543680"/>
</dbReference>
<reference evidence="2" key="1">
    <citation type="journal article" date="2013" name="Genome Biol.">
        <title>Draft genome of the mountain pine beetle, Dendroctonus ponderosae Hopkins, a major forest pest.</title>
        <authorList>
            <person name="Keeling C.I."/>
            <person name="Yuen M.M."/>
            <person name="Liao N.Y."/>
            <person name="Docking T.R."/>
            <person name="Chan S.K."/>
            <person name="Taylor G.A."/>
            <person name="Palmquist D.L."/>
            <person name="Jackman S.D."/>
            <person name="Nguyen A."/>
            <person name="Li M."/>
            <person name="Henderson H."/>
            <person name="Janes J.K."/>
            <person name="Zhao Y."/>
            <person name="Pandoh P."/>
            <person name="Moore R."/>
            <person name="Sperling F.A."/>
            <person name="Huber D.P."/>
            <person name="Birol I."/>
            <person name="Jones S.J."/>
            <person name="Bohlmann J."/>
        </authorList>
    </citation>
    <scope>NUCLEOTIDE SEQUENCE</scope>
</reference>
<dbReference type="InterPro" id="IPR032053">
    <property type="entry name" value="Ribosomal_mS34"/>
</dbReference>
<dbReference type="Proteomes" id="UP000019118">
    <property type="component" value="Unassembled WGS sequence"/>
</dbReference>
<dbReference type="GO" id="GO:0003735">
    <property type="term" value="F:structural constituent of ribosome"/>
    <property type="evidence" value="ECO:0007669"/>
    <property type="project" value="InterPro"/>
</dbReference>
<keyword evidence="2" id="KW-1185">Reference proteome</keyword>
<dbReference type="PANTHER" id="PTHR28589:SF1">
    <property type="entry name" value="SMALL RIBOSOMAL SUBUNIT PROTEIN MS34"/>
    <property type="match status" value="1"/>
</dbReference>
<evidence type="ECO:0000313" key="2">
    <source>
        <dbReference type="Proteomes" id="UP000019118"/>
    </source>
</evidence>
<protein>
    <recommendedName>
        <fullName evidence="3">28S ribosomal protein S34, mitochondrial</fullName>
    </recommendedName>
</protein>
<organism evidence="1 2">
    <name type="scientific">Dendroctonus ponderosae</name>
    <name type="common">Mountain pine beetle</name>
    <dbReference type="NCBI Taxonomy" id="77166"/>
    <lineage>
        <taxon>Eukaryota</taxon>
        <taxon>Metazoa</taxon>
        <taxon>Ecdysozoa</taxon>
        <taxon>Arthropoda</taxon>
        <taxon>Hexapoda</taxon>
        <taxon>Insecta</taxon>
        <taxon>Pterygota</taxon>
        <taxon>Neoptera</taxon>
        <taxon>Endopterygota</taxon>
        <taxon>Coleoptera</taxon>
        <taxon>Polyphaga</taxon>
        <taxon>Cucujiformia</taxon>
        <taxon>Curculionidae</taxon>
        <taxon>Scolytinae</taxon>
        <taxon>Dendroctonus</taxon>
    </lineage>
</organism>
<dbReference type="AlphaFoldDB" id="A0AAR5Q7E1"/>